<evidence type="ECO:0000313" key="7">
    <source>
        <dbReference type="EMBL" id="MEE7489281.1"/>
    </source>
</evidence>
<protein>
    <submittedName>
        <fullName evidence="7">ABC transporter ATP-binding protein</fullName>
    </submittedName>
</protein>
<evidence type="ECO:0000256" key="5">
    <source>
        <dbReference type="ARBA" id="ARBA00022970"/>
    </source>
</evidence>
<dbReference type="Pfam" id="PF12399">
    <property type="entry name" value="BCA_ABC_TP_C"/>
    <property type="match status" value="1"/>
</dbReference>
<comment type="similarity">
    <text evidence="1">Belongs to the ABC transporter superfamily.</text>
</comment>
<keyword evidence="5" id="KW-0029">Amino-acid transport</keyword>
<dbReference type="Proteomes" id="UP001355206">
    <property type="component" value="Unassembled WGS sequence"/>
</dbReference>
<evidence type="ECO:0000256" key="4">
    <source>
        <dbReference type="ARBA" id="ARBA00022840"/>
    </source>
</evidence>
<dbReference type="EMBL" id="MLCA01000001">
    <property type="protein sequence ID" value="MEE7489281.1"/>
    <property type="molecule type" value="Genomic_DNA"/>
</dbReference>
<accession>A0ABU7TIF8</accession>
<dbReference type="CDD" id="cd03224">
    <property type="entry name" value="ABC_TM1139_LivF_branched"/>
    <property type="match status" value="1"/>
</dbReference>
<dbReference type="InterPro" id="IPR017871">
    <property type="entry name" value="ABC_transporter-like_CS"/>
</dbReference>
<keyword evidence="4 7" id="KW-0067">ATP-binding</keyword>
<dbReference type="InterPro" id="IPR003439">
    <property type="entry name" value="ABC_transporter-like_ATP-bd"/>
</dbReference>
<evidence type="ECO:0000256" key="1">
    <source>
        <dbReference type="ARBA" id="ARBA00005417"/>
    </source>
</evidence>
<dbReference type="Gene3D" id="3.40.50.300">
    <property type="entry name" value="P-loop containing nucleotide triphosphate hydrolases"/>
    <property type="match status" value="2"/>
</dbReference>
<name>A0ABU7TIF8_9HYPH</name>
<evidence type="ECO:0000259" key="6">
    <source>
        <dbReference type="PROSITE" id="PS50893"/>
    </source>
</evidence>
<dbReference type="CDD" id="cd03219">
    <property type="entry name" value="ABC_Mj1267_LivG_branched"/>
    <property type="match status" value="1"/>
</dbReference>
<keyword evidence="3" id="KW-0547">Nucleotide-binding</keyword>
<dbReference type="GO" id="GO:0005524">
    <property type="term" value="F:ATP binding"/>
    <property type="evidence" value="ECO:0007669"/>
    <property type="project" value="UniProtKB-KW"/>
</dbReference>
<proteinExistence type="inferred from homology"/>
<evidence type="ECO:0000313" key="8">
    <source>
        <dbReference type="Proteomes" id="UP001355206"/>
    </source>
</evidence>
<dbReference type="Pfam" id="PF00005">
    <property type="entry name" value="ABC_tran"/>
    <property type="match status" value="2"/>
</dbReference>
<reference evidence="7 8" key="1">
    <citation type="journal article" date="2012" name="Genet. Mol. Biol.">
        <title>Analysis of 16S rRNA and mxaF genes revealing insights into Methylobacterium niche-specific plant association.</title>
        <authorList>
            <person name="Dourado M.N."/>
            <person name="Andreote F.D."/>
            <person name="Dini-Andreote F."/>
            <person name="Conti R."/>
            <person name="Araujo J.M."/>
            <person name="Araujo W.L."/>
        </authorList>
    </citation>
    <scope>NUCLEOTIDE SEQUENCE [LARGE SCALE GENOMIC DNA]</scope>
    <source>
        <strain evidence="7 8">TC3-10</strain>
    </source>
</reference>
<dbReference type="SMART" id="SM00382">
    <property type="entry name" value="AAA"/>
    <property type="match status" value="2"/>
</dbReference>
<sequence length="505" mass="54444">MTVAVRPAPLKPVAPVAATAEPCLTVRGLTKRYGGLVAVKEVDLDLRPGEILGLIGPNGSGKSTVMKLIMGLERPSAGSIRLDGREIGGLPAHRVARSGIGLVFQHARPLQRQTVLENISLALLPDSLIRLAADPHVARRAREIAERVGLGAVVDRRPGTLPFADLRRLELAKAIARDPRVVLVDEPFAGLTGGEVASFSELIRGFRDEGKAVLLVDHNVKSVSALVDRVFAMYLGERIAEGSAESVMADPTVRRVYLGGSIETAARPEAAFKPDSLLTVEGVDVLYGKAQALRGASIHVHEGEFVSVVGLNGAGKTTLFNAISGLVPHTGTIRFAGQDLSRMKPAAIARAGIVQVPETRELFGDLSVRENLDLGGQHFPKAESAKQREWLYELFPILRAREAQSARTLSGGEQQMLTIARALMMRPRLLILDEPTLGLAPVILELLSKALEKLRQTTPITVLLGEQNVTFALPHADRVYVLEQARIVWEGPPQRFASEMGSAYL</sequence>
<dbReference type="PROSITE" id="PS50893">
    <property type="entry name" value="ABC_TRANSPORTER_2"/>
    <property type="match status" value="2"/>
</dbReference>
<dbReference type="InterPro" id="IPR032823">
    <property type="entry name" value="BCA_ABC_TP_C"/>
</dbReference>
<dbReference type="PANTHER" id="PTHR43820">
    <property type="entry name" value="HIGH-AFFINITY BRANCHED-CHAIN AMINO ACID TRANSPORT ATP-BINDING PROTEIN LIVF"/>
    <property type="match status" value="1"/>
</dbReference>
<evidence type="ECO:0000256" key="2">
    <source>
        <dbReference type="ARBA" id="ARBA00022448"/>
    </source>
</evidence>
<dbReference type="InterPro" id="IPR027417">
    <property type="entry name" value="P-loop_NTPase"/>
</dbReference>
<keyword evidence="2" id="KW-0813">Transport</keyword>
<dbReference type="PROSITE" id="PS00211">
    <property type="entry name" value="ABC_TRANSPORTER_1"/>
    <property type="match status" value="1"/>
</dbReference>
<dbReference type="RefSeq" id="WP_331300597.1">
    <property type="nucleotide sequence ID" value="NZ_MLCA01000001.1"/>
</dbReference>
<dbReference type="InterPro" id="IPR052156">
    <property type="entry name" value="BCAA_Transport_ATP-bd_LivF"/>
</dbReference>
<organism evidence="7 8">
    <name type="scientific">Methylobacterium oryzae</name>
    <dbReference type="NCBI Taxonomy" id="334852"/>
    <lineage>
        <taxon>Bacteria</taxon>
        <taxon>Pseudomonadati</taxon>
        <taxon>Pseudomonadota</taxon>
        <taxon>Alphaproteobacteria</taxon>
        <taxon>Hyphomicrobiales</taxon>
        <taxon>Methylobacteriaceae</taxon>
        <taxon>Methylobacterium</taxon>
    </lineage>
</organism>
<dbReference type="SUPFAM" id="SSF52540">
    <property type="entry name" value="P-loop containing nucleoside triphosphate hydrolases"/>
    <property type="match status" value="2"/>
</dbReference>
<dbReference type="PANTHER" id="PTHR43820:SF4">
    <property type="entry name" value="HIGH-AFFINITY BRANCHED-CHAIN AMINO ACID TRANSPORT ATP-BINDING PROTEIN LIVF"/>
    <property type="match status" value="1"/>
</dbReference>
<gene>
    <name evidence="7" type="ORF">MOTC310_01845</name>
</gene>
<comment type="caution">
    <text evidence="7">The sequence shown here is derived from an EMBL/GenBank/DDBJ whole genome shotgun (WGS) entry which is preliminary data.</text>
</comment>
<feature type="domain" description="ABC transporter" evidence="6">
    <location>
        <begin position="278"/>
        <end position="505"/>
    </location>
</feature>
<keyword evidence="8" id="KW-1185">Reference proteome</keyword>
<feature type="domain" description="ABC transporter" evidence="6">
    <location>
        <begin position="24"/>
        <end position="260"/>
    </location>
</feature>
<evidence type="ECO:0000256" key="3">
    <source>
        <dbReference type="ARBA" id="ARBA00022741"/>
    </source>
</evidence>
<dbReference type="InterPro" id="IPR003593">
    <property type="entry name" value="AAA+_ATPase"/>
</dbReference>